<proteinExistence type="predicted"/>
<keyword evidence="3" id="KW-0456">Lyase</keyword>
<protein>
    <submittedName>
        <fullName evidence="4">Uncharacterized protein</fullName>
    </submittedName>
</protein>
<dbReference type="GO" id="GO:0016846">
    <property type="term" value="F:carbon-sulfur lyase activity"/>
    <property type="evidence" value="ECO:0007669"/>
    <property type="project" value="TreeGrafter"/>
</dbReference>
<dbReference type="EMBL" id="CP133623">
    <property type="protein sequence ID" value="WMV58775.1"/>
    <property type="molecule type" value="Genomic_DNA"/>
</dbReference>
<gene>
    <name evidence="4" type="ORF">MTR67_052160</name>
</gene>
<evidence type="ECO:0000256" key="1">
    <source>
        <dbReference type="ARBA" id="ARBA00001933"/>
    </source>
</evidence>
<dbReference type="GO" id="GO:0030170">
    <property type="term" value="F:pyridoxal phosphate binding"/>
    <property type="evidence" value="ECO:0007669"/>
    <property type="project" value="InterPro"/>
</dbReference>
<sequence length="174" mass="18978">AIGAESVLSFLTRSLALFKHVAEAIKGMHKNLMNIYLSHPRVKKVNYAGLPNHPGSSLHFSQGNKQAMGAGSVLSFLTGSLALIKHVVEATKKLFLETYCLNVDQLAGYGCRIGADFSDRKVNDAGFHDHPRRSLHFSQVMGAESVLTFITGSLALFKHVAEAIKYFSTIINFG</sequence>
<dbReference type="InterPro" id="IPR000277">
    <property type="entry name" value="Cys/Met-Metab_PyrdxlP-dep_enz"/>
</dbReference>
<dbReference type="AlphaFoldDB" id="A0AAF1A318"/>
<dbReference type="PANTHER" id="PTHR11808">
    <property type="entry name" value="TRANS-SULFURATION ENZYME FAMILY MEMBER"/>
    <property type="match status" value="1"/>
</dbReference>
<keyword evidence="5" id="KW-1185">Reference proteome</keyword>
<dbReference type="Gene3D" id="3.90.1150.10">
    <property type="entry name" value="Aspartate Aminotransferase, domain 1"/>
    <property type="match status" value="1"/>
</dbReference>
<comment type="cofactor">
    <cofactor evidence="1">
        <name>pyridoxal 5'-phosphate</name>
        <dbReference type="ChEBI" id="CHEBI:597326"/>
    </cofactor>
</comment>
<feature type="non-terminal residue" evidence="4">
    <location>
        <position position="1"/>
    </location>
</feature>
<dbReference type="InterPro" id="IPR015422">
    <property type="entry name" value="PyrdxlP-dep_Trfase_small"/>
</dbReference>
<dbReference type="GO" id="GO:0019346">
    <property type="term" value="P:transsulfuration"/>
    <property type="evidence" value="ECO:0007669"/>
    <property type="project" value="InterPro"/>
</dbReference>
<name>A0AAF1A318_SOLVR</name>
<keyword evidence="2" id="KW-0663">Pyridoxal phosphate</keyword>
<reference evidence="4" key="1">
    <citation type="submission" date="2023-08" db="EMBL/GenBank/DDBJ databases">
        <title>A de novo genome assembly of Solanum verrucosum Schlechtendal, a Mexican diploid species geographically isolated from the other diploid A-genome species in potato relatives.</title>
        <authorList>
            <person name="Hosaka K."/>
        </authorList>
    </citation>
    <scope>NUCLEOTIDE SEQUENCE</scope>
    <source>
        <tissue evidence="4">Young leaves</tissue>
    </source>
</reference>
<evidence type="ECO:0000313" key="5">
    <source>
        <dbReference type="Proteomes" id="UP001234989"/>
    </source>
</evidence>
<dbReference type="Proteomes" id="UP001234989">
    <property type="component" value="Chromosome 12"/>
</dbReference>
<dbReference type="PANTHER" id="PTHR11808:SF50">
    <property type="entry name" value="CYSTATHIONINE BETA-LYASE"/>
    <property type="match status" value="1"/>
</dbReference>
<organism evidence="4 5">
    <name type="scientific">Solanum verrucosum</name>
    <dbReference type="NCBI Taxonomy" id="315347"/>
    <lineage>
        <taxon>Eukaryota</taxon>
        <taxon>Viridiplantae</taxon>
        <taxon>Streptophyta</taxon>
        <taxon>Embryophyta</taxon>
        <taxon>Tracheophyta</taxon>
        <taxon>Spermatophyta</taxon>
        <taxon>Magnoliopsida</taxon>
        <taxon>eudicotyledons</taxon>
        <taxon>Gunneridae</taxon>
        <taxon>Pentapetalae</taxon>
        <taxon>asterids</taxon>
        <taxon>lamiids</taxon>
        <taxon>Solanales</taxon>
        <taxon>Solanaceae</taxon>
        <taxon>Solanoideae</taxon>
        <taxon>Solaneae</taxon>
        <taxon>Solanum</taxon>
    </lineage>
</organism>
<evidence type="ECO:0000256" key="2">
    <source>
        <dbReference type="ARBA" id="ARBA00022898"/>
    </source>
</evidence>
<accession>A0AAF1A318</accession>
<dbReference type="GO" id="GO:0005737">
    <property type="term" value="C:cytoplasm"/>
    <property type="evidence" value="ECO:0007669"/>
    <property type="project" value="TreeGrafter"/>
</dbReference>
<evidence type="ECO:0000313" key="4">
    <source>
        <dbReference type="EMBL" id="WMV58775.1"/>
    </source>
</evidence>
<evidence type="ECO:0000256" key="3">
    <source>
        <dbReference type="ARBA" id="ARBA00023239"/>
    </source>
</evidence>